<dbReference type="FunFam" id="1.10.287.130:FF:000002">
    <property type="entry name" value="Two-component osmosensing histidine kinase"/>
    <property type="match status" value="1"/>
</dbReference>
<protein>
    <recommendedName>
        <fullName evidence="10">Sensory/regulatory protein RpfC</fullName>
        <ecNumber evidence="2">2.7.13.3</ecNumber>
    </recommendedName>
</protein>
<dbReference type="SUPFAM" id="SSF55874">
    <property type="entry name" value="ATPase domain of HSP90 chaperone/DNA topoisomerase II/histidine kinase"/>
    <property type="match status" value="1"/>
</dbReference>
<dbReference type="InterPro" id="IPR036890">
    <property type="entry name" value="HATPase_C_sf"/>
</dbReference>
<dbReference type="Pfam" id="PF02518">
    <property type="entry name" value="HATPase_c"/>
    <property type="match status" value="1"/>
</dbReference>
<comment type="catalytic activity">
    <reaction evidence="1">
        <text>ATP + protein L-histidine = ADP + protein N-phospho-L-histidine.</text>
        <dbReference type="EC" id="2.7.13.3"/>
    </reaction>
</comment>
<dbReference type="Gene3D" id="3.30.450.20">
    <property type="entry name" value="PAS domain"/>
    <property type="match status" value="3"/>
</dbReference>
<evidence type="ECO:0000256" key="7">
    <source>
        <dbReference type="ARBA" id="ARBA00022840"/>
    </source>
</evidence>
<keyword evidence="6" id="KW-0418">Kinase</keyword>
<evidence type="ECO:0000256" key="6">
    <source>
        <dbReference type="ARBA" id="ARBA00022777"/>
    </source>
</evidence>
<evidence type="ECO:0000256" key="1">
    <source>
        <dbReference type="ARBA" id="ARBA00000085"/>
    </source>
</evidence>
<evidence type="ECO:0000259" key="12">
    <source>
        <dbReference type="PROSITE" id="PS50109"/>
    </source>
</evidence>
<evidence type="ECO:0000259" key="14">
    <source>
        <dbReference type="PROSITE" id="PS50113"/>
    </source>
</evidence>
<dbReference type="PROSITE" id="PS50109">
    <property type="entry name" value="HIS_KIN"/>
    <property type="match status" value="1"/>
</dbReference>
<dbReference type="EMBL" id="WVUD01000001">
    <property type="protein sequence ID" value="MYL81536.1"/>
    <property type="molecule type" value="Genomic_DNA"/>
</dbReference>
<feature type="domain" description="Histidine kinase" evidence="12">
    <location>
        <begin position="460"/>
        <end position="684"/>
    </location>
</feature>
<dbReference type="PANTHER" id="PTHR45339">
    <property type="entry name" value="HYBRID SIGNAL TRANSDUCTION HISTIDINE KINASE J"/>
    <property type="match status" value="1"/>
</dbReference>
<dbReference type="Pfam" id="PF00512">
    <property type="entry name" value="HisKA"/>
    <property type="match status" value="1"/>
</dbReference>
<feature type="domain" description="PAS" evidence="13">
    <location>
        <begin position="146"/>
        <end position="220"/>
    </location>
</feature>
<evidence type="ECO:0000313" key="16">
    <source>
        <dbReference type="Proteomes" id="UP000482487"/>
    </source>
</evidence>
<dbReference type="Pfam" id="PF08447">
    <property type="entry name" value="PAS_3"/>
    <property type="match status" value="1"/>
</dbReference>
<dbReference type="InterPro" id="IPR013656">
    <property type="entry name" value="PAS_4"/>
</dbReference>
<dbReference type="Gene3D" id="3.30.565.10">
    <property type="entry name" value="Histidine kinase-like ATPase, C-terminal domain"/>
    <property type="match status" value="1"/>
</dbReference>
<dbReference type="InterPro" id="IPR005467">
    <property type="entry name" value="His_kinase_dom"/>
</dbReference>
<dbReference type="Proteomes" id="UP000482487">
    <property type="component" value="Unassembled WGS sequence"/>
</dbReference>
<reference evidence="15 16" key="1">
    <citation type="submission" date="2020-01" db="EMBL/GenBank/DDBJ databases">
        <title>Genome sequence of Desulfovibrio aerotolerans DSM 16695(T).</title>
        <authorList>
            <person name="Karnachuk O."/>
            <person name="Avakyan M."/>
            <person name="Mardanov A."/>
            <person name="Kadnikov V."/>
            <person name="Ravin N."/>
        </authorList>
    </citation>
    <scope>NUCLEOTIDE SEQUENCE [LARGE SCALE GENOMIC DNA]</scope>
    <source>
        <strain evidence="15 16">DSM 16695</strain>
    </source>
</reference>
<feature type="domain" description="PAS" evidence="13">
    <location>
        <begin position="273"/>
        <end position="335"/>
    </location>
</feature>
<evidence type="ECO:0000256" key="9">
    <source>
        <dbReference type="ARBA" id="ARBA00064003"/>
    </source>
</evidence>
<keyword evidence="7" id="KW-0067">ATP-binding</keyword>
<dbReference type="SUPFAM" id="SSF47384">
    <property type="entry name" value="Homodimeric domain of signal transducing histidine kinase"/>
    <property type="match status" value="1"/>
</dbReference>
<dbReference type="PROSITE" id="PS50113">
    <property type="entry name" value="PAC"/>
    <property type="match status" value="2"/>
</dbReference>
<keyword evidence="11" id="KW-0175">Coiled coil</keyword>
<name>A0A7C9NH34_9BACT</name>
<evidence type="ECO:0000259" key="13">
    <source>
        <dbReference type="PROSITE" id="PS50112"/>
    </source>
</evidence>
<dbReference type="CDD" id="cd16922">
    <property type="entry name" value="HATPase_EvgS-ArcB-TorS-like"/>
    <property type="match status" value="1"/>
</dbReference>
<dbReference type="SMART" id="SM00387">
    <property type="entry name" value="HATPase_c"/>
    <property type="match status" value="1"/>
</dbReference>
<evidence type="ECO:0000313" key="15">
    <source>
        <dbReference type="EMBL" id="MYL81536.1"/>
    </source>
</evidence>
<dbReference type="Pfam" id="PF08448">
    <property type="entry name" value="PAS_4"/>
    <property type="match status" value="2"/>
</dbReference>
<feature type="domain" description="PAS" evidence="13">
    <location>
        <begin position="16"/>
        <end position="87"/>
    </location>
</feature>
<keyword evidence="5" id="KW-0547">Nucleotide-binding</keyword>
<dbReference type="FunFam" id="3.30.565.10:FF:000010">
    <property type="entry name" value="Sensor histidine kinase RcsC"/>
    <property type="match status" value="1"/>
</dbReference>
<feature type="coiled-coil region" evidence="11">
    <location>
        <begin position="405"/>
        <end position="453"/>
    </location>
</feature>
<dbReference type="InterPro" id="IPR036097">
    <property type="entry name" value="HisK_dim/P_sf"/>
</dbReference>
<keyword evidence="8" id="KW-0902">Two-component regulatory system</keyword>
<dbReference type="CDD" id="cd00082">
    <property type="entry name" value="HisKA"/>
    <property type="match status" value="1"/>
</dbReference>
<sequence>MTQQQPPPTTEVTPDADRLRDALLESAGDVVVVLTAAGRVAAINERGLAFLGRTRQEMLDQDFFGQTLAAANREQGRAAFHACLAGDSAPRPGQIDLDALVATGGHRRLSWLFTPLAGPDGNGATVLGCGRDNSGIQAAWECLRDTQADYRAIFNAASDAIIIQDAATGAFLDANDQTVSLYGYPREALRSLTAGQLSAGYPPYGATEIMDRLRQAASGQPQLFEWLARDKNGRLFWVEVNLRAMETGRPGRVIAVTRDISERKMAERTLRKSEKKFRQLAETIGEVFWLGSTDFKRIFYISPAYERLWGRSTKSLYEAPLSWIDGVHPEDRPQVFDYIAALAGRTIAPGAFPEYRLQRPDGSQRWVQARIFPVADESGLVYRVAGIAEDITDRVLARQDLESVNERLEVMVRERTRTLNRMNQELIREVGERREAEAAMAVAKEAAEAASQAKSEFLANMSHEIRTPMNGIMGMAQVLAATELDPTQQSYLADIMDSSASLLSLINGILEFATIEADHLELRCAPLSLRALLTFIETNPGAQAREKGLGLAVEVDADVPDALLGDADRLHQVLANLVGNAVKFTARGGIVVGVRRGRDLPDAPTELELVFTVSDTGIGIRPEDTRRIFEAFTQADGSYTRRFGGTGLGLAITRRLVERMGGAITVASEPDVGSVFTFTAVLGQDLTPQAASGDPPLSTS</sequence>
<dbReference type="SUPFAM" id="SSF55785">
    <property type="entry name" value="PYP-like sensor domain (PAS domain)"/>
    <property type="match status" value="3"/>
</dbReference>
<evidence type="ECO:0000256" key="3">
    <source>
        <dbReference type="ARBA" id="ARBA00022553"/>
    </source>
</evidence>
<dbReference type="AlphaFoldDB" id="A0A7C9NH34"/>
<dbReference type="SMART" id="SM00086">
    <property type="entry name" value="PAC"/>
    <property type="match status" value="2"/>
</dbReference>
<dbReference type="InterPro" id="IPR004358">
    <property type="entry name" value="Sig_transdc_His_kin-like_C"/>
</dbReference>
<dbReference type="InterPro" id="IPR013655">
    <property type="entry name" value="PAS_fold_3"/>
</dbReference>
<dbReference type="OrthoDB" id="9812395at2"/>
<dbReference type="SMART" id="SM00091">
    <property type="entry name" value="PAS"/>
    <property type="match status" value="3"/>
</dbReference>
<dbReference type="RefSeq" id="WP_160957662.1">
    <property type="nucleotide sequence ID" value="NZ_WVUD01000001.1"/>
</dbReference>
<dbReference type="PANTHER" id="PTHR45339:SF1">
    <property type="entry name" value="HYBRID SIGNAL TRANSDUCTION HISTIDINE KINASE J"/>
    <property type="match status" value="1"/>
</dbReference>
<evidence type="ECO:0000256" key="5">
    <source>
        <dbReference type="ARBA" id="ARBA00022741"/>
    </source>
</evidence>
<evidence type="ECO:0000256" key="8">
    <source>
        <dbReference type="ARBA" id="ARBA00023012"/>
    </source>
</evidence>
<gene>
    <name evidence="15" type="ORF">GTA51_00080</name>
</gene>
<evidence type="ECO:0000256" key="4">
    <source>
        <dbReference type="ARBA" id="ARBA00022679"/>
    </source>
</evidence>
<dbReference type="InterPro" id="IPR003661">
    <property type="entry name" value="HisK_dim/P_dom"/>
</dbReference>
<keyword evidence="4" id="KW-0808">Transferase</keyword>
<feature type="domain" description="PAC" evidence="14">
    <location>
        <begin position="222"/>
        <end position="272"/>
    </location>
</feature>
<dbReference type="PRINTS" id="PR00344">
    <property type="entry name" value="BCTRLSENSOR"/>
</dbReference>
<organism evidence="15 16">
    <name type="scientific">Solidesulfovibrio aerotolerans</name>
    <dbReference type="NCBI Taxonomy" id="295255"/>
    <lineage>
        <taxon>Bacteria</taxon>
        <taxon>Pseudomonadati</taxon>
        <taxon>Thermodesulfobacteriota</taxon>
        <taxon>Desulfovibrionia</taxon>
        <taxon>Desulfovibrionales</taxon>
        <taxon>Desulfovibrionaceae</taxon>
        <taxon>Solidesulfovibrio</taxon>
    </lineage>
</organism>
<dbReference type="InterPro" id="IPR003594">
    <property type="entry name" value="HATPase_dom"/>
</dbReference>
<dbReference type="PROSITE" id="PS50112">
    <property type="entry name" value="PAS"/>
    <property type="match status" value="3"/>
</dbReference>
<dbReference type="Gene3D" id="1.10.287.130">
    <property type="match status" value="1"/>
</dbReference>
<dbReference type="CDD" id="cd00130">
    <property type="entry name" value="PAS"/>
    <property type="match status" value="3"/>
</dbReference>
<dbReference type="GO" id="GO:0000155">
    <property type="term" value="F:phosphorelay sensor kinase activity"/>
    <property type="evidence" value="ECO:0007669"/>
    <property type="project" value="InterPro"/>
</dbReference>
<comment type="subunit">
    <text evidence="9">At low DSF concentrations, interacts with RpfF.</text>
</comment>
<proteinExistence type="predicted"/>
<dbReference type="InterPro" id="IPR000700">
    <property type="entry name" value="PAS-assoc_C"/>
</dbReference>
<dbReference type="NCBIfam" id="TIGR00229">
    <property type="entry name" value="sensory_box"/>
    <property type="match status" value="2"/>
</dbReference>
<comment type="caution">
    <text evidence="15">The sequence shown here is derived from an EMBL/GenBank/DDBJ whole genome shotgun (WGS) entry which is preliminary data.</text>
</comment>
<dbReference type="InterPro" id="IPR001610">
    <property type="entry name" value="PAC"/>
</dbReference>
<evidence type="ECO:0000256" key="11">
    <source>
        <dbReference type="SAM" id="Coils"/>
    </source>
</evidence>
<keyword evidence="3" id="KW-0597">Phosphoprotein</keyword>
<keyword evidence="16" id="KW-1185">Reference proteome</keyword>
<feature type="domain" description="PAC" evidence="14">
    <location>
        <begin position="351"/>
        <end position="403"/>
    </location>
</feature>
<dbReference type="InterPro" id="IPR000014">
    <property type="entry name" value="PAS"/>
</dbReference>
<evidence type="ECO:0000256" key="2">
    <source>
        <dbReference type="ARBA" id="ARBA00012438"/>
    </source>
</evidence>
<evidence type="ECO:0000256" key="10">
    <source>
        <dbReference type="ARBA" id="ARBA00068150"/>
    </source>
</evidence>
<accession>A0A7C9NH34</accession>
<dbReference type="EC" id="2.7.13.3" evidence="2"/>
<dbReference type="SMART" id="SM00388">
    <property type="entry name" value="HisKA"/>
    <property type="match status" value="1"/>
</dbReference>
<dbReference type="GO" id="GO:0005524">
    <property type="term" value="F:ATP binding"/>
    <property type="evidence" value="ECO:0007669"/>
    <property type="project" value="UniProtKB-KW"/>
</dbReference>
<dbReference type="InterPro" id="IPR035965">
    <property type="entry name" value="PAS-like_dom_sf"/>
</dbReference>